<dbReference type="Pfam" id="PF12832">
    <property type="entry name" value="MFS_1_like"/>
    <property type="match status" value="1"/>
</dbReference>
<comment type="caution">
    <text evidence="8">The sequence shown here is derived from an EMBL/GenBank/DDBJ whole genome shotgun (WGS) entry which is preliminary data.</text>
</comment>
<keyword evidence="9" id="KW-1185">Reference proteome</keyword>
<dbReference type="PANTHER" id="PTHR16172">
    <property type="entry name" value="MAJOR FACILITATOR SUPERFAMILY DOMAIN-CONTAINING PROTEIN 6-LIKE"/>
    <property type="match status" value="1"/>
</dbReference>
<dbReference type="Proteomes" id="UP001381693">
    <property type="component" value="Unassembled WGS sequence"/>
</dbReference>
<organism evidence="8 9">
    <name type="scientific">Halocaridina rubra</name>
    <name type="common">Hawaiian red shrimp</name>
    <dbReference type="NCBI Taxonomy" id="373956"/>
    <lineage>
        <taxon>Eukaryota</taxon>
        <taxon>Metazoa</taxon>
        <taxon>Ecdysozoa</taxon>
        <taxon>Arthropoda</taxon>
        <taxon>Crustacea</taxon>
        <taxon>Multicrustacea</taxon>
        <taxon>Malacostraca</taxon>
        <taxon>Eumalacostraca</taxon>
        <taxon>Eucarida</taxon>
        <taxon>Decapoda</taxon>
        <taxon>Pleocyemata</taxon>
        <taxon>Caridea</taxon>
        <taxon>Atyoidea</taxon>
        <taxon>Atyidae</taxon>
        <taxon>Halocaridina</taxon>
    </lineage>
</organism>
<evidence type="ECO:0000256" key="4">
    <source>
        <dbReference type="ARBA" id="ARBA00022989"/>
    </source>
</evidence>
<gene>
    <name evidence="8" type="ORF">SK128_019756</name>
</gene>
<accession>A0AAN9ABC8</accession>
<evidence type="ECO:0000256" key="5">
    <source>
        <dbReference type="ARBA" id="ARBA00023136"/>
    </source>
</evidence>
<keyword evidence="5 6" id="KW-0472">Membrane</keyword>
<dbReference type="SUPFAM" id="SSF103473">
    <property type="entry name" value="MFS general substrate transporter"/>
    <property type="match status" value="1"/>
</dbReference>
<dbReference type="EMBL" id="JAXCGZ010004615">
    <property type="protein sequence ID" value="KAK7081624.1"/>
    <property type="molecule type" value="Genomic_DNA"/>
</dbReference>
<proteinExistence type="inferred from homology"/>
<sequence length="309" mass="34664">MAGINLIFIYKANFYQNDTPSFYQVLMCLTTGLASIPAVLFAWVPSAKEEIQIMNDGTDITTANSTRVTYATSPSIASATNNTLSETLGYEEVNPDQLVRTFWYYMAVRVSFGILQSLGYTLFEAAVMANMQHNGINFGYQRIWGTLAVVLTSVIGGHIIEATGGYNTIFYVAGAFQFLSGILMMGVTVDFKPPATTLTENILKQFINAEIVMFFAAMLVAGETYWDMPSILVFKIKDYQSLHLDHKALTLPPDHSRRHRSQTFHMGTDEILVFDDQWPQLCGIFRDCGQCSLKILPFSTVYSFNFNFH</sequence>
<comment type="subcellular location">
    <subcellularLocation>
        <location evidence="1">Membrane</location>
        <topology evidence="1">Multi-pass membrane protein</topology>
    </subcellularLocation>
</comment>
<evidence type="ECO:0000256" key="2">
    <source>
        <dbReference type="ARBA" id="ARBA00005241"/>
    </source>
</evidence>
<evidence type="ECO:0000259" key="7">
    <source>
        <dbReference type="Pfam" id="PF12832"/>
    </source>
</evidence>
<feature type="transmembrane region" description="Helical" evidence="6">
    <location>
        <begin position="207"/>
        <end position="226"/>
    </location>
</feature>
<dbReference type="InterPro" id="IPR024989">
    <property type="entry name" value="MFS_assoc_dom"/>
</dbReference>
<keyword evidence="3 6" id="KW-0812">Transmembrane</keyword>
<evidence type="ECO:0000313" key="8">
    <source>
        <dbReference type="EMBL" id="KAK7081624.1"/>
    </source>
</evidence>
<dbReference type="Gene3D" id="1.20.1250.20">
    <property type="entry name" value="MFS general substrate transporter like domains"/>
    <property type="match status" value="1"/>
</dbReference>
<feature type="domain" description="Major facilitator superfamily associated" evidence="7">
    <location>
        <begin position="98"/>
        <end position="222"/>
    </location>
</feature>
<evidence type="ECO:0000256" key="6">
    <source>
        <dbReference type="SAM" id="Phobius"/>
    </source>
</evidence>
<dbReference type="AlphaFoldDB" id="A0AAN9ABC8"/>
<feature type="transmembrane region" description="Helical" evidence="6">
    <location>
        <begin position="22"/>
        <end position="44"/>
    </location>
</feature>
<reference evidence="8 9" key="1">
    <citation type="submission" date="2023-11" db="EMBL/GenBank/DDBJ databases">
        <title>Halocaridina rubra genome assembly.</title>
        <authorList>
            <person name="Smith C."/>
        </authorList>
    </citation>
    <scope>NUCLEOTIDE SEQUENCE [LARGE SCALE GENOMIC DNA]</scope>
    <source>
        <strain evidence="8">EP-1</strain>
        <tissue evidence="8">Whole</tissue>
    </source>
</reference>
<evidence type="ECO:0000256" key="3">
    <source>
        <dbReference type="ARBA" id="ARBA00022692"/>
    </source>
</evidence>
<feature type="transmembrane region" description="Helical" evidence="6">
    <location>
        <begin position="169"/>
        <end position="187"/>
    </location>
</feature>
<name>A0AAN9ABC8_HALRR</name>
<dbReference type="PANTHER" id="PTHR16172:SF35">
    <property type="entry name" value="MAJOR FACILITATOR SUPERFAMILY (MFS) PROFILE DOMAIN-CONTAINING PROTEIN"/>
    <property type="match status" value="1"/>
</dbReference>
<dbReference type="InterPro" id="IPR036259">
    <property type="entry name" value="MFS_trans_sf"/>
</dbReference>
<keyword evidence="4 6" id="KW-1133">Transmembrane helix</keyword>
<evidence type="ECO:0000256" key="1">
    <source>
        <dbReference type="ARBA" id="ARBA00004141"/>
    </source>
</evidence>
<feature type="non-terminal residue" evidence="8">
    <location>
        <position position="309"/>
    </location>
</feature>
<feature type="transmembrane region" description="Helical" evidence="6">
    <location>
        <begin position="102"/>
        <end position="123"/>
    </location>
</feature>
<dbReference type="InterPro" id="IPR051717">
    <property type="entry name" value="MFS_MFSD6"/>
</dbReference>
<feature type="transmembrane region" description="Helical" evidence="6">
    <location>
        <begin position="143"/>
        <end position="162"/>
    </location>
</feature>
<dbReference type="GO" id="GO:0016020">
    <property type="term" value="C:membrane"/>
    <property type="evidence" value="ECO:0007669"/>
    <property type="project" value="UniProtKB-SubCell"/>
</dbReference>
<evidence type="ECO:0000313" key="9">
    <source>
        <dbReference type="Proteomes" id="UP001381693"/>
    </source>
</evidence>
<protein>
    <recommendedName>
        <fullName evidence="7">Major facilitator superfamily associated domain-containing protein</fullName>
    </recommendedName>
</protein>
<comment type="similarity">
    <text evidence="2">Belongs to the major facilitator superfamily. MFSD6 family.</text>
</comment>